<dbReference type="Proteomes" id="UP000663888">
    <property type="component" value="Unassembled WGS sequence"/>
</dbReference>
<dbReference type="InterPro" id="IPR001128">
    <property type="entry name" value="Cyt_P450"/>
</dbReference>
<dbReference type="PANTHER" id="PTHR28080:SF1">
    <property type="entry name" value="PEROXISOMAL BIOGENESIS FACTOR 3"/>
    <property type="match status" value="1"/>
</dbReference>
<keyword evidence="1" id="KW-0479">Metal-binding</keyword>
<dbReference type="GO" id="GO:0005778">
    <property type="term" value="C:peroxisomal membrane"/>
    <property type="evidence" value="ECO:0007669"/>
    <property type="project" value="InterPro"/>
</dbReference>
<gene>
    <name evidence="3" type="ORF">RDB_LOCUS21696</name>
</gene>
<feature type="binding site" description="axial binding residue" evidence="1">
    <location>
        <position position="1040"/>
    </location>
    <ligand>
        <name>heme</name>
        <dbReference type="ChEBI" id="CHEBI:30413"/>
    </ligand>
    <ligandPart>
        <name>Fe</name>
        <dbReference type="ChEBI" id="CHEBI:18248"/>
    </ligandPart>
</feature>
<protein>
    <recommendedName>
        <fullName evidence="5">Cytochrome P450</fullName>
    </recommendedName>
</protein>
<accession>A0A8H2XD15</accession>
<comment type="cofactor">
    <cofactor evidence="1">
        <name>heme</name>
        <dbReference type="ChEBI" id="CHEBI:30413"/>
    </cofactor>
</comment>
<dbReference type="SUPFAM" id="SSF48264">
    <property type="entry name" value="Cytochrome P450"/>
    <property type="match status" value="1"/>
</dbReference>
<dbReference type="PRINTS" id="PR00463">
    <property type="entry name" value="EP450I"/>
</dbReference>
<dbReference type="GO" id="GO:0005506">
    <property type="term" value="F:iron ion binding"/>
    <property type="evidence" value="ECO:0007669"/>
    <property type="project" value="InterPro"/>
</dbReference>
<feature type="compositionally biased region" description="Polar residues" evidence="2">
    <location>
        <begin position="119"/>
        <end position="134"/>
    </location>
</feature>
<feature type="region of interest" description="Disordered" evidence="2">
    <location>
        <begin position="95"/>
        <end position="136"/>
    </location>
</feature>
<proteinExistence type="predicted"/>
<dbReference type="InterPro" id="IPR036396">
    <property type="entry name" value="Cyt_P450_sf"/>
</dbReference>
<name>A0A8H2XD15_9AGAM</name>
<dbReference type="Gene3D" id="1.10.630.10">
    <property type="entry name" value="Cytochrome P450"/>
    <property type="match status" value="1"/>
</dbReference>
<dbReference type="Pfam" id="PF00067">
    <property type="entry name" value="p450"/>
    <property type="match status" value="1"/>
</dbReference>
<dbReference type="PANTHER" id="PTHR28080">
    <property type="entry name" value="PEROXISOMAL BIOGENESIS FACTOR 3"/>
    <property type="match status" value="1"/>
</dbReference>
<dbReference type="PRINTS" id="PR00385">
    <property type="entry name" value="P450"/>
</dbReference>
<evidence type="ECO:0000256" key="2">
    <source>
        <dbReference type="SAM" id="MobiDB-lite"/>
    </source>
</evidence>
<dbReference type="InterPro" id="IPR006966">
    <property type="entry name" value="Peroxin-3"/>
</dbReference>
<feature type="compositionally biased region" description="Polar residues" evidence="2">
    <location>
        <begin position="163"/>
        <end position="178"/>
    </location>
</feature>
<dbReference type="AlphaFoldDB" id="A0A8H2XD15"/>
<evidence type="ECO:0000313" key="3">
    <source>
        <dbReference type="EMBL" id="CAE6419715.1"/>
    </source>
</evidence>
<sequence length="1044" mass="115160">MLENARNYIYDRRRGLLTTIGGLGVGYVTGQYIVARLEEVRDRIMREKGDKDNLVRRFQQNVQDCTFTTMAHLPTLATQVMSDMDVESLISRLQQARAPRQPLEQPLAPPRLSEPPPSNVSTSARDSEPQSSHVAKSWVEQFSASSENSLSLSAGDIATASAEQSLSLPTHSVPTTGTDADARSETGAGATTEFHSLPTDNGDADLERSSEGFGGARDELESIIEADVNVDPNVVHEQGSASERMDAKSDSLMSVPETSSQASGSSADKESAVMVNLDYSEPTPSAETFPAPPPLSNKEKLALWKELTTLTFTRALTSLYALAFLTLLTHTQLSLLGRYRYLAAIREARRAETKQQRAALGGLFFGSPAYEDDDLLSVHPDSEIGDEMDLNEEGGYWDEEGRWWDASGRGGLFGRDGVGSLTERKFLTLGWWFLNRGWKNIGERVREAVSEVFSGLSLKSQISPQELEGLIIRVRAMIEGDPNTFFLNFDPLTTLLPNTPADISTTLASGGLTSSLAHVDPALSTLLSASHTHISSADFAIALRKCLDLGTTAMKEGLIRSGEFGEAQNVDANSEGPKVKLAALLPGVARWTHLALNGVPNEIIEGFAESREVAGYSAIVLSSFEACMLGNMIPRIPFISAGPGHGFQLKRTLIDKVGMDIYSGVGVFPVTSAYYVSDLDAVKQILASRGAFKKHAYDYRMLTIFGNNLLSAEGDEWRRQRRIVAPVFSDKNNRLVQSSAKKFVDQMVDAWGYEAPTRIEDVDGDITMQITLCIIAKAGFGQEIEWGNDGEAPEGHKLTFKQALLTVSHNLALIIVFPKWMLGWRKEWVAVRDAYAELRLYFQEMISSRRAENTPGSRIQAEEQHDLFNQLILAHDDTNTLSEEELIGNVFLFLFAGHETTAHSLAFTLGLLAIYPKEQRKVIEQIQELQPENHDFKYEDLPKYTYVLAVLYEALRLYPIGPGLPRRAASDTSLTHTPHHTTKPASLPIKDGALVVVNVAGLHYNPNYWDDPNDFIPARFLDPNWDRDAFLPFLAGPRACIGRR</sequence>
<dbReference type="GO" id="GO:0045046">
    <property type="term" value="P:protein import into peroxisome membrane"/>
    <property type="evidence" value="ECO:0007669"/>
    <property type="project" value="TreeGrafter"/>
</dbReference>
<organism evidence="3 4">
    <name type="scientific">Rhizoctonia solani</name>
    <dbReference type="NCBI Taxonomy" id="456999"/>
    <lineage>
        <taxon>Eukaryota</taxon>
        <taxon>Fungi</taxon>
        <taxon>Dikarya</taxon>
        <taxon>Basidiomycota</taxon>
        <taxon>Agaricomycotina</taxon>
        <taxon>Agaricomycetes</taxon>
        <taxon>Cantharellales</taxon>
        <taxon>Ceratobasidiaceae</taxon>
        <taxon>Rhizoctonia</taxon>
    </lineage>
</organism>
<dbReference type="GO" id="GO:0016705">
    <property type="term" value="F:oxidoreductase activity, acting on paired donors, with incorporation or reduction of molecular oxygen"/>
    <property type="evidence" value="ECO:0007669"/>
    <property type="project" value="InterPro"/>
</dbReference>
<evidence type="ECO:0008006" key="5">
    <source>
        <dbReference type="Google" id="ProtNLM"/>
    </source>
</evidence>
<keyword evidence="1" id="KW-0349">Heme</keyword>
<comment type="caution">
    <text evidence="3">The sequence shown here is derived from an EMBL/GenBank/DDBJ whole genome shotgun (WGS) entry which is preliminary data.</text>
</comment>
<dbReference type="GO" id="GO:0030674">
    <property type="term" value="F:protein-macromolecule adaptor activity"/>
    <property type="evidence" value="ECO:0007669"/>
    <property type="project" value="TreeGrafter"/>
</dbReference>
<evidence type="ECO:0000313" key="4">
    <source>
        <dbReference type="Proteomes" id="UP000663888"/>
    </source>
</evidence>
<feature type="compositionally biased region" description="Pro residues" evidence="2">
    <location>
        <begin position="107"/>
        <end position="118"/>
    </location>
</feature>
<dbReference type="EMBL" id="CAJMWX010000546">
    <property type="protein sequence ID" value="CAE6419715.1"/>
    <property type="molecule type" value="Genomic_DNA"/>
</dbReference>
<dbReference type="GO" id="GO:0020037">
    <property type="term" value="F:heme binding"/>
    <property type="evidence" value="ECO:0007669"/>
    <property type="project" value="InterPro"/>
</dbReference>
<feature type="region of interest" description="Disordered" evidence="2">
    <location>
        <begin position="163"/>
        <end position="213"/>
    </location>
</feature>
<reference evidence="3" key="1">
    <citation type="submission" date="2021-01" db="EMBL/GenBank/DDBJ databases">
        <authorList>
            <person name="Kaushik A."/>
        </authorList>
    </citation>
    <scope>NUCLEOTIDE SEQUENCE</scope>
    <source>
        <strain evidence="3">AG4-R118</strain>
    </source>
</reference>
<dbReference type="GO" id="GO:0004497">
    <property type="term" value="F:monooxygenase activity"/>
    <property type="evidence" value="ECO:0007669"/>
    <property type="project" value="InterPro"/>
</dbReference>
<evidence type="ECO:0000256" key="1">
    <source>
        <dbReference type="PIRSR" id="PIRSR602401-1"/>
    </source>
</evidence>
<keyword evidence="1" id="KW-0408">Iron</keyword>
<feature type="region of interest" description="Disordered" evidence="2">
    <location>
        <begin position="237"/>
        <end position="270"/>
    </location>
</feature>
<feature type="compositionally biased region" description="Polar residues" evidence="2">
    <location>
        <begin position="256"/>
        <end position="266"/>
    </location>
</feature>
<dbReference type="InterPro" id="IPR002401">
    <property type="entry name" value="Cyt_P450_E_grp-I"/>
</dbReference>
<dbReference type="Pfam" id="PF04882">
    <property type="entry name" value="Peroxin-3"/>
    <property type="match status" value="1"/>
</dbReference>